<feature type="region of interest" description="Disordered" evidence="1">
    <location>
        <begin position="1"/>
        <end position="34"/>
    </location>
</feature>
<organism evidence="3 4">
    <name type="scientific">Pseudonocardia thermophila</name>
    <dbReference type="NCBI Taxonomy" id="1848"/>
    <lineage>
        <taxon>Bacteria</taxon>
        <taxon>Bacillati</taxon>
        <taxon>Actinomycetota</taxon>
        <taxon>Actinomycetes</taxon>
        <taxon>Pseudonocardiales</taxon>
        <taxon>Pseudonocardiaceae</taxon>
        <taxon>Pseudonocardia</taxon>
    </lineage>
</organism>
<evidence type="ECO:0000313" key="3">
    <source>
        <dbReference type="EMBL" id="SHK07513.1"/>
    </source>
</evidence>
<proteinExistence type="predicted"/>
<gene>
    <name evidence="3" type="ORF">SAMN05443637_102278</name>
</gene>
<evidence type="ECO:0000256" key="1">
    <source>
        <dbReference type="SAM" id="MobiDB-lite"/>
    </source>
</evidence>
<keyword evidence="2" id="KW-0812">Transmembrane</keyword>
<sequence length="141" mass="15091">MHVRARTAPSPAGAVEPPPQRALPGQIGGRHQGRTTMLSERERRALEEIAAHMEHEDPEFCRKLAEPLEDAARARRRRWTVLAGAGIGVGFLAAVVGVLAMNLLLVFVGCLVAATSWGAIAVLHHALPADDGVPPTGWTWA</sequence>
<keyword evidence="4" id="KW-1185">Reference proteome</keyword>
<feature type="transmembrane region" description="Helical" evidence="2">
    <location>
        <begin position="104"/>
        <end position="123"/>
    </location>
</feature>
<evidence type="ECO:0000256" key="2">
    <source>
        <dbReference type="SAM" id="Phobius"/>
    </source>
</evidence>
<dbReference type="InterPro" id="IPR021401">
    <property type="entry name" value="DUF3040"/>
</dbReference>
<keyword evidence="2" id="KW-1133">Transmembrane helix</keyword>
<reference evidence="3 4" key="1">
    <citation type="submission" date="2016-11" db="EMBL/GenBank/DDBJ databases">
        <authorList>
            <person name="Jaros S."/>
            <person name="Januszkiewicz K."/>
            <person name="Wedrychowicz H."/>
        </authorList>
    </citation>
    <scope>NUCLEOTIDE SEQUENCE [LARGE SCALE GENOMIC DNA]</scope>
    <source>
        <strain evidence="3 4">DSM 43832</strain>
    </source>
</reference>
<dbReference type="Pfam" id="PF11239">
    <property type="entry name" value="DUF3040"/>
    <property type="match status" value="1"/>
</dbReference>
<dbReference type="Proteomes" id="UP000184363">
    <property type="component" value="Unassembled WGS sequence"/>
</dbReference>
<protein>
    <recommendedName>
        <fullName evidence="5">DUF3040 domain-containing protein</fullName>
    </recommendedName>
</protein>
<accession>A0A1M6PHW5</accession>
<dbReference type="EMBL" id="FRAP01000002">
    <property type="protein sequence ID" value="SHK07513.1"/>
    <property type="molecule type" value="Genomic_DNA"/>
</dbReference>
<name>A0A1M6PHW5_PSETH</name>
<feature type="transmembrane region" description="Helical" evidence="2">
    <location>
        <begin position="79"/>
        <end position="98"/>
    </location>
</feature>
<dbReference type="AlphaFoldDB" id="A0A1M6PHW5"/>
<evidence type="ECO:0008006" key="5">
    <source>
        <dbReference type="Google" id="ProtNLM"/>
    </source>
</evidence>
<evidence type="ECO:0000313" key="4">
    <source>
        <dbReference type="Proteomes" id="UP000184363"/>
    </source>
</evidence>
<keyword evidence="2" id="KW-0472">Membrane</keyword>
<dbReference type="STRING" id="1848.SAMN05443637_102278"/>